<dbReference type="Pfam" id="PF08922">
    <property type="entry name" value="DUF1905"/>
    <property type="match status" value="1"/>
</dbReference>
<dbReference type="EMBL" id="JACXIY010000045">
    <property type="protein sequence ID" value="MBD2872331.1"/>
    <property type="molecule type" value="Genomic_DNA"/>
</dbReference>
<dbReference type="AlphaFoldDB" id="A0A927CU90"/>
<dbReference type="Proteomes" id="UP000632125">
    <property type="component" value="Unassembled WGS sequence"/>
</dbReference>
<comment type="caution">
    <text evidence="1">The sequence shown here is derived from an EMBL/GenBank/DDBJ whole genome shotgun (WGS) entry which is preliminary data.</text>
</comment>
<proteinExistence type="predicted"/>
<accession>A0A927CU90</accession>
<gene>
    <name evidence="1" type="ORF">IDH41_27490</name>
</gene>
<protein>
    <submittedName>
        <fullName evidence="1">DUF1905 domain-containing protein</fullName>
    </submittedName>
</protein>
<dbReference type="SUPFAM" id="SSF141694">
    <property type="entry name" value="AF2212/PG0164-like"/>
    <property type="match status" value="1"/>
</dbReference>
<evidence type="ECO:0000313" key="2">
    <source>
        <dbReference type="Proteomes" id="UP000632125"/>
    </source>
</evidence>
<dbReference type="InterPro" id="IPR037079">
    <property type="entry name" value="AF2212/PG0164-like_sf"/>
</dbReference>
<keyword evidence="2" id="KW-1185">Reference proteome</keyword>
<dbReference type="Pfam" id="PF13376">
    <property type="entry name" value="OmdA"/>
    <property type="match status" value="1"/>
</dbReference>
<reference evidence="1" key="1">
    <citation type="submission" date="2020-09" db="EMBL/GenBank/DDBJ databases">
        <title>A novel bacterium of genus Paenibacillus, isolated from South China Sea.</title>
        <authorList>
            <person name="Huang H."/>
            <person name="Mo K."/>
            <person name="Hu Y."/>
        </authorList>
    </citation>
    <scope>NUCLEOTIDE SEQUENCE</scope>
    <source>
        <strain evidence="1">IB182493</strain>
    </source>
</reference>
<dbReference type="RefSeq" id="WP_190866915.1">
    <property type="nucleotide sequence ID" value="NZ_JACXIY010000045.1"/>
</dbReference>
<dbReference type="InterPro" id="IPR015018">
    <property type="entry name" value="DUF1905"/>
</dbReference>
<organism evidence="1 2">
    <name type="scientific">Paenibacillus arenilitoris</name>
    <dbReference type="NCBI Taxonomy" id="2772299"/>
    <lineage>
        <taxon>Bacteria</taxon>
        <taxon>Bacillati</taxon>
        <taxon>Bacillota</taxon>
        <taxon>Bacilli</taxon>
        <taxon>Bacillales</taxon>
        <taxon>Paenibacillaceae</taxon>
        <taxon>Paenibacillus</taxon>
    </lineage>
</organism>
<name>A0A927CU90_9BACL</name>
<evidence type="ECO:0000313" key="1">
    <source>
        <dbReference type="EMBL" id="MBD2872331.1"/>
    </source>
</evidence>
<sequence length="156" mass="17422">MTEQKFEAVLVRPEAVGAWTYMTVPFDAEKLFGSKARIAVKGTINGVSYKGTLMPNGNGEHFMVVNQAIRDAIGAEAGDRVTVTMERDEEARIVRVPDDFAGQLAGHPKAEAAFHKFSYSCQKEYVDWIESAKKAETRQSRIQKAIEKLTLEQKLK</sequence>
<dbReference type="Gene3D" id="2.40.30.100">
    <property type="entry name" value="AF2212/PG0164-like"/>
    <property type="match status" value="1"/>
</dbReference>